<feature type="compositionally biased region" description="Gly residues" evidence="1">
    <location>
        <begin position="24"/>
        <end position="35"/>
    </location>
</feature>
<feature type="compositionally biased region" description="Basic and acidic residues" evidence="1">
    <location>
        <begin position="37"/>
        <end position="50"/>
    </location>
</feature>
<evidence type="ECO:0000313" key="3">
    <source>
        <dbReference type="Proteomes" id="UP000290289"/>
    </source>
</evidence>
<protein>
    <submittedName>
        <fullName evidence="2">Uncharacterized protein</fullName>
    </submittedName>
</protein>
<evidence type="ECO:0000313" key="2">
    <source>
        <dbReference type="EMBL" id="RXH90897.1"/>
    </source>
</evidence>
<dbReference type="AlphaFoldDB" id="A0A498J871"/>
<gene>
    <name evidence="2" type="ORF">DVH24_006842</name>
</gene>
<evidence type="ECO:0000256" key="1">
    <source>
        <dbReference type="SAM" id="MobiDB-lite"/>
    </source>
</evidence>
<feature type="compositionally biased region" description="Basic residues" evidence="1">
    <location>
        <begin position="8"/>
        <end position="18"/>
    </location>
</feature>
<dbReference type="Proteomes" id="UP000290289">
    <property type="component" value="Chromosome 8"/>
</dbReference>
<feature type="region of interest" description="Disordered" evidence="1">
    <location>
        <begin position="1"/>
        <end position="64"/>
    </location>
</feature>
<dbReference type="EMBL" id="RDQH01000334">
    <property type="protein sequence ID" value="RXH90897.1"/>
    <property type="molecule type" value="Genomic_DNA"/>
</dbReference>
<organism evidence="2 3">
    <name type="scientific">Malus domestica</name>
    <name type="common">Apple</name>
    <name type="synonym">Pyrus malus</name>
    <dbReference type="NCBI Taxonomy" id="3750"/>
    <lineage>
        <taxon>Eukaryota</taxon>
        <taxon>Viridiplantae</taxon>
        <taxon>Streptophyta</taxon>
        <taxon>Embryophyta</taxon>
        <taxon>Tracheophyta</taxon>
        <taxon>Spermatophyta</taxon>
        <taxon>Magnoliopsida</taxon>
        <taxon>eudicotyledons</taxon>
        <taxon>Gunneridae</taxon>
        <taxon>Pentapetalae</taxon>
        <taxon>rosids</taxon>
        <taxon>fabids</taxon>
        <taxon>Rosales</taxon>
        <taxon>Rosaceae</taxon>
        <taxon>Amygdaloideae</taxon>
        <taxon>Maleae</taxon>
        <taxon>Malus</taxon>
    </lineage>
</organism>
<name>A0A498J871_MALDO</name>
<proteinExistence type="predicted"/>
<sequence length="90" mass="10003">MDGEGMKRGGRGGVRRMGKNQNWQGGGGWLGWGRGGRGREEELGKERERVPPTPSHSQRPTVKGGLKTRVWLREGELLGRERLITLLEIG</sequence>
<reference evidence="2 3" key="1">
    <citation type="submission" date="2018-10" db="EMBL/GenBank/DDBJ databases">
        <title>A high-quality apple genome assembly.</title>
        <authorList>
            <person name="Hu J."/>
        </authorList>
    </citation>
    <scope>NUCLEOTIDE SEQUENCE [LARGE SCALE GENOMIC DNA]</scope>
    <source>
        <strain evidence="3">cv. HFTH1</strain>
        <tissue evidence="2">Young leaf</tissue>
    </source>
</reference>
<keyword evidence="3" id="KW-1185">Reference proteome</keyword>
<comment type="caution">
    <text evidence="2">The sequence shown here is derived from an EMBL/GenBank/DDBJ whole genome shotgun (WGS) entry which is preliminary data.</text>
</comment>
<accession>A0A498J871</accession>